<evidence type="ECO:0000256" key="2">
    <source>
        <dbReference type="ARBA" id="ARBA00022737"/>
    </source>
</evidence>
<dbReference type="EMBL" id="NNAY01001922">
    <property type="protein sequence ID" value="OXU22557.1"/>
    <property type="molecule type" value="Genomic_DNA"/>
</dbReference>
<keyword evidence="4" id="KW-0508">mRNA splicing</keyword>
<dbReference type="AlphaFoldDB" id="A0A232EW39"/>
<keyword evidence="3" id="KW-0694">RNA-binding</keyword>
<dbReference type="PANTHER" id="PTHR13161:SF15">
    <property type="entry name" value="SPLICING FACTOR, SUPPRESSOR OF WHITE-APRICOT HOMOLOG"/>
    <property type="match status" value="1"/>
</dbReference>
<feature type="domain" description="Suppressor of white apricot N-terminal" evidence="5">
    <location>
        <begin position="60"/>
        <end position="103"/>
    </location>
</feature>
<comment type="caution">
    <text evidence="6">The sequence shown here is derived from an EMBL/GenBank/DDBJ whole genome shotgun (WGS) entry which is preliminary data.</text>
</comment>
<dbReference type="InterPro" id="IPR040397">
    <property type="entry name" value="SWAP"/>
</dbReference>
<dbReference type="GO" id="GO:0000395">
    <property type="term" value="P:mRNA 5'-splice site recognition"/>
    <property type="evidence" value="ECO:0007669"/>
    <property type="project" value="TreeGrafter"/>
</dbReference>
<name>A0A232EW39_9HYME</name>
<keyword evidence="2" id="KW-0677">Repeat</keyword>
<evidence type="ECO:0000256" key="4">
    <source>
        <dbReference type="ARBA" id="ARBA00023187"/>
    </source>
</evidence>
<evidence type="ECO:0000259" key="5">
    <source>
        <dbReference type="SMART" id="SM01141"/>
    </source>
</evidence>
<accession>A0A232EW39</accession>
<dbReference type="InterPro" id="IPR019147">
    <property type="entry name" value="SWAP_N_domain"/>
</dbReference>
<dbReference type="Proteomes" id="UP000215335">
    <property type="component" value="Unassembled WGS sequence"/>
</dbReference>
<protein>
    <recommendedName>
        <fullName evidence="5">Suppressor of white apricot N-terminal domain-containing protein</fullName>
    </recommendedName>
</protein>
<dbReference type="OrthoDB" id="5836667at2759"/>
<evidence type="ECO:0000313" key="7">
    <source>
        <dbReference type="Proteomes" id="UP000215335"/>
    </source>
</evidence>
<dbReference type="STRING" id="543379.A0A232EW39"/>
<proteinExistence type="predicted"/>
<dbReference type="PANTHER" id="PTHR13161">
    <property type="entry name" value="SPLICING FACTOR SUPPRESSOR OF WHITE APRICOT"/>
    <property type="match status" value="1"/>
</dbReference>
<keyword evidence="1" id="KW-0507">mRNA processing</keyword>
<reference evidence="6 7" key="1">
    <citation type="journal article" date="2017" name="Curr. Biol.">
        <title>The Evolution of Venom by Co-option of Single-Copy Genes.</title>
        <authorList>
            <person name="Martinson E.O."/>
            <person name="Mrinalini"/>
            <person name="Kelkar Y.D."/>
            <person name="Chang C.H."/>
            <person name="Werren J.H."/>
        </authorList>
    </citation>
    <scope>NUCLEOTIDE SEQUENCE [LARGE SCALE GENOMIC DNA]</scope>
    <source>
        <strain evidence="6 7">Alberta</strain>
        <tissue evidence="6">Whole body</tissue>
    </source>
</reference>
<gene>
    <name evidence="6" type="ORF">TSAR_008030</name>
</gene>
<organism evidence="6 7">
    <name type="scientific">Trichomalopsis sarcophagae</name>
    <dbReference type="NCBI Taxonomy" id="543379"/>
    <lineage>
        <taxon>Eukaryota</taxon>
        <taxon>Metazoa</taxon>
        <taxon>Ecdysozoa</taxon>
        <taxon>Arthropoda</taxon>
        <taxon>Hexapoda</taxon>
        <taxon>Insecta</taxon>
        <taxon>Pterygota</taxon>
        <taxon>Neoptera</taxon>
        <taxon>Endopterygota</taxon>
        <taxon>Hymenoptera</taxon>
        <taxon>Apocrita</taxon>
        <taxon>Proctotrupomorpha</taxon>
        <taxon>Chalcidoidea</taxon>
        <taxon>Pteromalidae</taxon>
        <taxon>Pteromalinae</taxon>
        <taxon>Trichomalopsis</taxon>
    </lineage>
</organism>
<dbReference type="GO" id="GO:0003723">
    <property type="term" value="F:RNA binding"/>
    <property type="evidence" value="ECO:0007669"/>
    <property type="project" value="UniProtKB-KW"/>
</dbReference>
<dbReference type="Pfam" id="PF09750">
    <property type="entry name" value="DRY_EERY"/>
    <property type="match status" value="1"/>
</dbReference>
<sequence length="104" mass="11553">MLANAIVCSKSELEASAELQKYSSSQQASSSVCEKMASKGQRWVVDSGILRKKTGEEEPQELLVFGYSCKLFRDDEKAKLIDQGKHLIPWMGDSTLKIDRSVSP</sequence>
<keyword evidence="7" id="KW-1185">Reference proteome</keyword>
<dbReference type="SMART" id="SM01141">
    <property type="entry name" value="DRY_EERY"/>
    <property type="match status" value="1"/>
</dbReference>
<evidence type="ECO:0000313" key="6">
    <source>
        <dbReference type="EMBL" id="OXU22557.1"/>
    </source>
</evidence>
<evidence type="ECO:0000256" key="3">
    <source>
        <dbReference type="ARBA" id="ARBA00022884"/>
    </source>
</evidence>
<evidence type="ECO:0000256" key="1">
    <source>
        <dbReference type="ARBA" id="ARBA00022664"/>
    </source>
</evidence>